<dbReference type="SUPFAM" id="SSF48452">
    <property type="entry name" value="TPR-like"/>
    <property type="match status" value="2"/>
</dbReference>
<proteinExistence type="predicted"/>
<evidence type="ECO:0000313" key="3">
    <source>
        <dbReference type="Proteomes" id="UP000887561"/>
    </source>
</evidence>
<dbReference type="GO" id="GO:0016567">
    <property type="term" value="P:protein ubiquitination"/>
    <property type="evidence" value="ECO:0007669"/>
    <property type="project" value="TreeGrafter"/>
</dbReference>
<feature type="compositionally biased region" description="Polar residues" evidence="2">
    <location>
        <begin position="655"/>
        <end position="679"/>
    </location>
</feature>
<feature type="region of interest" description="Disordered" evidence="2">
    <location>
        <begin position="520"/>
        <end position="594"/>
    </location>
</feature>
<feature type="region of interest" description="Disordered" evidence="2">
    <location>
        <begin position="630"/>
        <end position="681"/>
    </location>
</feature>
<dbReference type="GO" id="GO:0051301">
    <property type="term" value="P:cell division"/>
    <property type="evidence" value="ECO:0007669"/>
    <property type="project" value="TreeGrafter"/>
</dbReference>
<dbReference type="GO" id="GO:0045842">
    <property type="term" value="P:positive regulation of mitotic metaphase/anaphase transition"/>
    <property type="evidence" value="ECO:0007669"/>
    <property type="project" value="TreeGrafter"/>
</dbReference>
<dbReference type="InterPro" id="IPR011990">
    <property type="entry name" value="TPR-like_helical_dom_sf"/>
</dbReference>
<reference evidence="4" key="1">
    <citation type="submission" date="2022-11" db="UniProtKB">
        <authorList>
            <consortium name="WormBaseParasite"/>
        </authorList>
    </citation>
    <scope>IDENTIFICATION</scope>
</reference>
<dbReference type="PANTHER" id="PTHR12558">
    <property type="entry name" value="CELL DIVISION CYCLE 16,23,27"/>
    <property type="match status" value="1"/>
</dbReference>
<keyword evidence="3" id="KW-1185">Reference proteome</keyword>
<evidence type="ECO:0000313" key="4">
    <source>
        <dbReference type="WBParaSite" id="scaffold383_cov198.g955"/>
    </source>
</evidence>
<dbReference type="WBParaSite" id="scaffold383_cov198.g955">
    <property type="protein sequence ID" value="scaffold383_cov198.g955"/>
    <property type="gene ID" value="scaffold383_cov198.g955"/>
</dbReference>
<dbReference type="GO" id="GO:0005680">
    <property type="term" value="C:anaphase-promoting complex"/>
    <property type="evidence" value="ECO:0007669"/>
    <property type="project" value="TreeGrafter"/>
</dbReference>
<organism evidence="3 4">
    <name type="scientific">Meloidogyne javanica</name>
    <name type="common">Root-knot nematode worm</name>
    <dbReference type="NCBI Taxonomy" id="6303"/>
    <lineage>
        <taxon>Eukaryota</taxon>
        <taxon>Metazoa</taxon>
        <taxon>Ecdysozoa</taxon>
        <taxon>Nematoda</taxon>
        <taxon>Chromadorea</taxon>
        <taxon>Rhabditida</taxon>
        <taxon>Tylenchina</taxon>
        <taxon>Tylenchomorpha</taxon>
        <taxon>Tylenchoidea</taxon>
        <taxon>Meloidogynidae</taxon>
        <taxon>Meloidogyninae</taxon>
        <taxon>Meloidogyne</taxon>
        <taxon>Meloidogyne incognita group</taxon>
    </lineage>
</organism>
<name>A0A915MGR9_MELJA</name>
<evidence type="ECO:0000256" key="2">
    <source>
        <dbReference type="SAM" id="MobiDB-lite"/>
    </source>
</evidence>
<protein>
    <submittedName>
        <fullName evidence="4">Uncharacterized protein</fullName>
    </submittedName>
</protein>
<feature type="compositionally biased region" description="Acidic residues" evidence="2">
    <location>
        <begin position="1050"/>
        <end position="1084"/>
    </location>
</feature>
<feature type="region of interest" description="Disordered" evidence="2">
    <location>
        <begin position="1045"/>
        <end position="1084"/>
    </location>
</feature>
<accession>A0A915MGR9</accession>
<sequence length="1328" mass="151790">MSELFKTVEKLHNLELYEDLSLLAEIHLPNEPSKIFANDNELDDDQKAQIRFLMHKILLQNKQEEEALHCLESIPRTELTPKVLLAMARLCHLLAKPPSQCTRSLFNKRTDAPNTRIVNYFKAIVKDVPEAIYCQSYLLTAGALKPSQQSPLSTSSKTRSSPSNVESSKDFISTFSEASRIWAEAKQLQAKKQYMDAAKMLDNQLNGLNLRFLLEQALFYRIAGDQQKALACYQQAHLLDSTNAEGMDTFASLLGTHYNAQQTQRELDLLAHKMVHSNPRRAEAFVVYGWAARQSHRMAEARQFAQRAEQLAQKRGRQRCEALLLKAQLLFDTKRHYKEMEMVLADALHNDCTNTAVYALYIQIFMAQKRFGEAQRMAKTSLRFVGQQNHQILFLFAQSLADDPAGGGQSGTEQAVVTLEKMVQDGHCHSLELLLLLSRLYDRQHKYDKAIMLLNRFKESYGDSRIHRELGDLLSKTNRQMEAMGEYGIASNGNNPDTIAKERMIALMGGLTTPQNVTNAAFKNGSSSSTSNNATTNATNTSRSSFERAIRVPPPITRVTRRTAANQHEQLRRLRGMGTYSATGSPESSVGGSRAQFRRMAAVRGLHSGRGLISEPLSSGLLSRPLQFQDDVSNEDDSSRESSNDSQLSLVADSLEQSPNNSSSVLEQARGSNNSTVVDSSDYRADRNSLFRHMTHLSDIQSYFTNESLATTEEGSGPSVSSTNVSTTATNFVPLIPDEQLLDEEMIIDNQNPEEEEIEIEGSINHQFSQIASEIIDKNDFGWILVFIDNHDGKNIADWHGSFESSKKGYRSLPECDPPSFIKIERIYFYCDQVTEELVTFLQRMKKVISSCRVDVDDLDVFDSILERSNISMDVFLDAFQKPCYRLWIDQAYSSGCDKFLSSQYVLHCNNLRIQEFIFISDSLLDWLFGEPKITRSIHLDEYSNDCVHNLFDSIKKRAVETPNFDSKFNIFLGENTSFNPKKFEVENKLKIHYFNENSLVFYTGKVGWEERRKEILLESNVVEYDNIDQQRFTKIFIEMEEESKKYNDENEGGEEEEFNKSEEEDFVSDESTINDESGEEEDINENEGIRLVNHQFSQIASEIIEKNELAWIVFFIDYRDGKHVAQWFSSRGRYLRPEDKRSLPECDPPSFIRIKRLTIFGRITKELILFLNRIKKAMICCRIDFDKVDDFILDLLDSNYKPLIKWLFGEPKIVKSIILLGWSNDIVYNFLDNIKKRAVEDTNFDADFIIYFCSHGNISLNLNEFSVENKLKIHYFSENNFVFYTDNSDNGKGKKEVPGARNGLNDYSDMSKYATIIDIKINFGWDS</sequence>
<dbReference type="Proteomes" id="UP000887561">
    <property type="component" value="Unplaced"/>
</dbReference>
<evidence type="ECO:0000256" key="1">
    <source>
        <dbReference type="ARBA" id="ARBA00022803"/>
    </source>
</evidence>
<dbReference type="PANTHER" id="PTHR12558:SF36">
    <property type="entry name" value="ANAPHASE-PROMOTING COMPLEX SUBUNIT 7"/>
    <property type="match status" value="1"/>
</dbReference>
<feature type="region of interest" description="Disordered" evidence="2">
    <location>
        <begin position="146"/>
        <end position="167"/>
    </location>
</feature>
<feature type="compositionally biased region" description="Low complexity" evidence="2">
    <location>
        <begin position="524"/>
        <end position="544"/>
    </location>
</feature>
<feature type="compositionally biased region" description="Low complexity" evidence="2">
    <location>
        <begin position="150"/>
        <end position="163"/>
    </location>
</feature>
<dbReference type="Gene3D" id="1.25.40.10">
    <property type="entry name" value="Tetratricopeptide repeat domain"/>
    <property type="match status" value="3"/>
</dbReference>
<keyword evidence="1" id="KW-0802">TPR repeat</keyword>
<feature type="compositionally biased region" description="Polar residues" evidence="2">
    <location>
        <begin position="580"/>
        <end position="591"/>
    </location>
</feature>